<keyword evidence="3" id="KW-1185">Reference proteome</keyword>
<dbReference type="GeneID" id="47721878"/>
<dbReference type="RefSeq" id="WP_100210564.1">
    <property type="nucleotide sequence ID" value="NZ_CP138495.1"/>
</dbReference>
<name>A0A2H1E719_9FLAO</name>
<dbReference type="PANTHER" id="PTHR42834">
    <property type="entry name" value="ENDONUCLEASE/EXONUCLEASE/PHOSPHATASE FAMILY PROTEIN (AFU_ORTHOLOGUE AFUA_3G09210)"/>
    <property type="match status" value="1"/>
</dbReference>
<dbReference type="Proteomes" id="UP000231564">
    <property type="component" value="Chromosome MARIT"/>
</dbReference>
<dbReference type="PANTHER" id="PTHR42834:SF1">
    <property type="entry name" value="ENDONUCLEASE_EXONUCLEASE_PHOSPHATASE FAMILY PROTEIN (AFU_ORTHOLOGUE AFUA_3G09210)"/>
    <property type="match status" value="1"/>
</dbReference>
<dbReference type="GO" id="GO:0004527">
    <property type="term" value="F:exonuclease activity"/>
    <property type="evidence" value="ECO:0007669"/>
    <property type="project" value="UniProtKB-KW"/>
</dbReference>
<dbReference type="InterPro" id="IPR005135">
    <property type="entry name" value="Endo/exonuclease/phosphatase"/>
</dbReference>
<evidence type="ECO:0000259" key="1">
    <source>
        <dbReference type="Pfam" id="PF19580"/>
    </source>
</evidence>
<dbReference type="Gene3D" id="3.60.10.10">
    <property type="entry name" value="Endonuclease/exonuclease/phosphatase"/>
    <property type="match status" value="1"/>
</dbReference>
<keyword evidence="2" id="KW-0540">Nuclease</keyword>
<proteinExistence type="predicted"/>
<accession>A0A2H1E719</accession>
<dbReference type="AlphaFoldDB" id="A0A2H1E719"/>
<feature type="domain" description="Endonuclease/exonuclease/phosphatase" evidence="1">
    <location>
        <begin position="12"/>
        <end position="313"/>
    </location>
</feature>
<keyword evidence="2" id="KW-0378">Hydrolase</keyword>
<dbReference type="EMBL" id="LT634361">
    <property type="protein sequence ID" value="SFZ80184.1"/>
    <property type="molecule type" value="Genomic_DNA"/>
</dbReference>
<dbReference type="OrthoDB" id="9802724at2"/>
<organism evidence="2 3">
    <name type="scientific">Tenacibaculum maritimum NCIMB 2154</name>
    <dbReference type="NCBI Taxonomy" id="1349785"/>
    <lineage>
        <taxon>Bacteria</taxon>
        <taxon>Pseudomonadati</taxon>
        <taxon>Bacteroidota</taxon>
        <taxon>Flavobacteriia</taxon>
        <taxon>Flavobacteriales</taxon>
        <taxon>Flavobacteriaceae</taxon>
        <taxon>Tenacibaculum</taxon>
    </lineage>
</organism>
<evidence type="ECO:0000313" key="3">
    <source>
        <dbReference type="Proteomes" id="UP000231564"/>
    </source>
</evidence>
<dbReference type="Pfam" id="PF19580">
    <property type="entry name" value="Exo_endo_phos_3"/>
    <property type="match status" value="1"/>
</dbReference>
<dbReference type="GO" id="GO:0004519">
    <property type="term" value="F:endonuclease activity"/>
    <property type="evidence" value="ECO:0007669"/>
    <property type="project" value="UniProtKB-KW"/>
</dbReference>
<reference evidence="2 3" key="1">
    <citation type="submission" date="2016-11" db="EMBL/GenBank/DDBJ databases">
        <authorList>
            <person name="Jaros S."/>
            <person name="Januszkiewicz K."/>
            <person name="Wedrychowicz H."/>
        </authorList>
    </citation>
    <scope>NUCLEOTIDE SEQUENCE [LARGE SCALE GENOMIC DNA]</scope>
    <source>
        <strain evidence="2">NCIMB 2154T</strain>
    </source>
</reference>
<dbReference type="SUPFAM" id="SSF56219">
    <property type="entry name" value="DNase I-like"/>
    <property type="match status" value="1"/>
</dbReference>
<sequence length="316" mass="36695">MMLSKNKENIHTVAFYNVENLFDISNDLSKMDDDFTIKGRRRWSVKRYKKKVKNISTVLAKIGIEKSLYPPSLVGLVEIENKGVLLDMIHHPKLRECFYNFVHYDSPDERGIDVALLYDKRFFELLASKKIPLILRDSSGGRDYTRDILLVKGKLKGELVYILVNHWPSRAVGKENGSKRMEASKLLNTVVSNIREEDMDAKIIIMGDFNDNPTDDSIKRIVQNNFYNPMEDLHQKGKGRLTYKGNWHLFDQIIISKSLLEKNESFCFKGVDVFNKKWLWVFEGKLKGSPFRTYAGARYKGGFLDHFPVCAYFECK</sequence>
<dbReference type="STRING" id="1349785.GCA_000509405_00583"/>
<dbReference type="KEGG" id="tmar:MARIT_0274"/>
<keyword evidence="2" id="KW-0269">Exonuclease</keyword>
<keyword evidence="2" id="KW-0255">Endonuclease</keyword>
<protein>
    <submittedName>
        <fullName evidence="2">Endonuclease/exonuclease/phosphatase family protein</fullName>
    </submittedName>
</protein>
<evidence type="ECO:0000313" key="2">
    <source>
        <dbReference type="EMBL" id="SFZ80184.1"/>
    </source>
</evidence>
<gene>
    <name evidence="2" type="ORF">MARIT_0274</name>
</gene>
<dbReference type="InterPro" id="IPR036691">
    <property type="entry name" value="Endo/exonu/phosph_ase_sf"/>
</dbReference>